<comment type="caution">
    <text evidence="2">The sequence shown here is derived from an EMBL/GenBank/DDBJ whole genome shotgun (WGS) entry which is preliminary data.</text>
</comment>
<keyword evidence="3" id="KW-1185">Reference proteome</keyword>
<evidence type="ECO:0000256" key="1">
    <source>
        <dbReference type="SAM" id="MobiDB-lite"/>
    </source>
</evidence>
<protein>
    <submittedName>
        <fullName evidence="2">Uncharacterized protein</fullName>
    </submittedName>
</protein>
<dbReference type="AlphaFoldDB" id="A0A8J3RY02"/>
<organism evidence="2 3">
    <name type="scientific">Planobispora rosea</name>
    <dbReference type="NCBI Taxonomy" id="35762"/>
    <lineage>
        <taxon>Bacteria</taxon>
        <taxon>Bacillati</taxon>
        <taxon>Actinomycetota</taxon>
        <taxon>Actinomycetes</taxon>
        <taxon>Streptosporangiales</taxon>
        <taxon>Streptosporangiaceae</taxon>
        <taxon>Planobispora</taxon>
    </lineage>
</organism>
<accession>A0A8J3RY02</accession>
<dbReference type="Proteomes" id="UP000655044">
    <property type="component" value="Unassembled WGS sequence"/>
</dbReference>
<feature type="region of interest" description="Disordered" evidence="1">
    <location>
        <begin position="25"/>
        <end position="46"/>
    </location>
</feature>
<reference evidence="2" key="1">
    <citation type="submission" date="2021-01" db="EMBL/GenBank/DDBJ databases">
        <title>Whole genome shotgun sequence of Planobispora rosea NBRC 15558.</title>
        <authorList>
            <person name="Komaki H."/>
            <person name="Tamura T."/>
        </authorList>
    </citation>
    <scope>NUCLEOTIDE SEQUENCE</scope>
    <source>
        <strain evidence="2">NBRC 15558</strain>
    </source>
</reference>
<name>A0A8J3RY02_PLARO</name>
<dbReference type="RefSeq" id="WP_189242319.1">
    <property type="nucleotide sequence ID" value="NZ_BMQP01000012.1"/>
</dbReference>
<proteinExistence type="predicted"/>
<evidence type="ECO:0000313" key="3">
    <source>
        <dbReference type="Proteomes" id="UP000655044"/>
    </source>
</evidence>
<evidence type="ECO:0000313" key="2">
    <source>
        <dbReference type="EMBL" id="GIH82092.1"/>
    </source>
</evidence>
<gene>
    <name evidence="2" type="ORF">Pro02_05000</name>
</gene>
<dbReference type="EMBL" id="BOOI01000002">
    <property type="protein sequence ID" value="GIH82092.1"/>
    <property type="molecule type" value="Genomic_DNA"/>
</dbReference>
<sequence>MSQMSHETFDLSPDQAAVFQAVSQLESSADGPGHLPQIAREAGVGPERARQVLDELTRELGLVIAMDDPRNPDEGPFYRVQSLR</sequence>